<dbReference type="AlphaFoldDB" id="A0AAV5WDK2"/>
<reference evidence="1" key="1">
    <citation type="submission" date="2023-10" db="EMBL/GenBank/DDBJ databases">
        <title>Genome assembly of Pristionchus species.</title>
        <authorList>
            <person name="Yoshida K."/>
            <person name="Sommer R.J."/>
        </authorList>
    </citation>
    <scope>NUCLEOTIDE SEQUENCE</scope>
    <source>
        <strain evidence="1">RS5133</strain>
    </source>
</reference>
<evidence type="ECO:0000313" key="2">
    <source>
        <dbReference type="Proteomes" id="UP001432322"/>
    </source>
</evidence>
<protein>
    <submittedName>
        <fullName evidence="1">Uncharacterized protein</fullName>
    </submittedName>
</protein>
<dbReference type="Proteomes" id="UP001432322">
    <property type="component" value="Unassembled WGS sequence"/>
</dbReference>
<organism evidence="1 2">
    <name type="scientific">Pristionchus fissidentatus</name>
    <dbReference type="NCBI Taxonomy" id="1538716"/>
    <lineage>
        <taxon>Eukaryota</taxon>
        <taxon>Metazoa</taxon>
        <taxon>Ecdysozoa</taxon>
        <taxon>Nematoda</taxon>
        <taxon>Chromadorea</taxon>
        <taxon>Rhabditida</taxon>
        <taxon>Rhabditina</taxon>
        <taxon>Diplogasteromorpha</taxon>
        <taxon>Diplogasteroidea</taxon>
        <taxon>Neodiplogasteridae</taxon>
        <taxon>Pristionchus</taxon>
    </lineage>
</organism>
<sequence>METTLKLADRFDAPIIRRDCEEYLITDEEAKLHQKIIWGDRHNLPFLLDECIKKTPSARFIRELMESDESRHLSQSFKDILFLKMLKPAPV</sequence>
<keyword evidence="2" id="KW-1185">Reference proteome</keyword>
<gene>
    <name evidence="1" type="ORF">PFISCL1PPCAC_21047</name>
</gene>
<comment type="caution">
    <text evidence="1">The sequence shown here is derived from an EMBL/GenBank/DDBJ whole genome shotgun (WGS) entry which is preliminary data.</text>
</comment>
<dbReference type="PANTHER" id="PTHR22744">
    <property type="entry name" value="HELIX LOOP HELIX PROTEIN 21-RELATED"/>
    <property type="match status" value="1"/>
</dbReference>
<dbReference type="PANTHER" id="PTHR22744:SF14">
    <property type="entry name" value="BTB DOMAIN-CONTAINING PROTEIN-RELATED"/>
    <property type="match status" value="1"/>
</dbReference>
<proteinExistence type="predicted"/>
<dbReference type="EMBL" id="BTSY01000005">
    <property type="protein sequence ID" value="GMT29750.1"/>
    <property type="molecule type" value="Genomic_DNA"/>
</dbReference>
<evidence type="ECO:0000313" key="1">
    <source>
        <dbReference type="EMBL" id="GMT29750.1"/>
    </source>
</evidence>
<accession>A0AAV5WDK2</accession>
<name>A0AAV5WDK2_9BILA</name>